<evidence type="ECO:0000313" key="1">
    <source>
        <dbReference type="EMBL" id="KAH7076086.1"/>
    </source>
</evidence>
<dbReference type="OrthoDB" id="10286909at2759"/>
<comment type="caution">
    <text evidence="1">The sequence shown here is derived from an EMBL/GenBank/DDBJ whole genome shotgun (WGS) entry which is preliminary data.</text>
</comment>
<protein>
    <submittedName>
        <fullName evidence="1">Uncharacterized protein</fullName>
    </submittedName>
</protein>
<evidence type="ECO:0000313" key="2">
    <source>
        <dbReference type="Proteomes" id="UP000813461"/>
    </source>
</evidence>
<reference evidence="1" key="1">
    <citation type="journal article" date="2021" name="Nat. Commun.">
        <title>Genetic determinants of endophytism in the Arabidopsis root mycobiome.</title>
        <authorList>
            <person name="Mesny F."/>
            <person name="Miyauchi S."/>
            <person name="Thiergart T."/>
            <person name="Pickel B."/>
            <person name="Atanasova L."/>
            <person name="Karlsson M."/>
            <person name="Huettel B."/>
            <person name="Barry K.W."/>
            <person name="Haridas S."/>
            <person name="Chen C."/>
            <person name="Bauer D."/>
            <person name="Andreopoulos W."/>
            <person name="Pangilinan J."/>
            <person name="LaButti K."/>
            <person name="Riley R."/>
            <person name="Lipzen A."/>
            <person name="Clum A."/>
            <person name="Drula E."/>
            <person name="Henrissat B."/>
            <person name="Kohler A."/>
            <person name="Grigoriev I.V."/>
            <person name="Martin F.M."/>
            <person name="Hacquard S."/>
        </authorList>
    </citation>
    <scope>NUCLEOTIDE SEQUENCE</scope>
    <source>
        <strain evidence="1">MPI-SDFR-AT-0120</strain>
    </source>
</reference>
<dbReference type="EMBL" id="JAGMVJ010000019">
    <property type="protein sequence ID" value="KAH7076086.1"/>
    <property type="molecule type" value="Genomic_DNA"/>
</dbReference>
<dbReference type="PROSITE" id="PS50890">
    <property type="entry name" value="PUA"/>
    <property type="match status" value="1"/>
</dbReference>
<keyword evidence="2" id="KW-1185">Reference proteome</keyword>
<sequence>MPAAVHLLVRLESAHAEKPQVAATQIGFDTVLDPEVRWEHAEPIASIQICAGISRSRSDDVTLTVVSRRISLDEVLEDMRESVLDRVQEEIDQGTVDTNGYVTMSWERALNKAKTSAQVHVRHGFDVLYVWFEIVKVDVS</sequence>
<accession>A0A8K0QYD3</accession>
<organism evidence="1 2">
    <name type="scientific">Paraphoma chrysanthemicola</name>
    <dbReference type="NCBI Taxonomy" id="798071"/>
    <lineage>
        <taxon>Eukaryota</taxon>
        <taxon>Fungi</taxon>
        <taxon>Dikarya</taxon>
        <taxon>Ascomycota</taxon>
        <taxon>Pezizomycotina</taxon>
        <taxon>Dothideomycetes</taxon>
        <taxon>Pleosporomycetidae</taxon>
        <taxon>Pleosporales</taxon>
        <taxon>Pleosporineae</taxon>
        <taxon>Phaeosphaeriaceae</taxon>
        <taxon>Paraphoma</taxon>
    </lineage>
</organism>
<name>A0A8K0QYD3_9PLEO</name>
<gene>
    <name evidence="1" type="ORF">FB567DRAFT_596711</name>
</gene>
<dbReference type="AlphaFoldDB" id="A0A8K0QYD3"/>
<proteinExistence type="predicted"/>
<dbReference type="Proteomes" id="UP000813461">
    <property type="component" value="Unassembled WGS sequence"/>
</dbReference>